<accession>A0ABV7ABU1</accession>
<comment type="caution">
    <text evidence="2">The sequence shown here is derived from an EMBL/GenBank/DDBJ whole genome shotgun (WGS) entry which is preliminary data.</text>
</comment>
<dbReference type="Proteomes" id="UP001595443">
    <property type="component" value="Unassembled WGS sequence"/>
</dbReference>
<keyword evidence="1" id="KW-1133">Transmembrane helix</keyword>
<name>A0ABV7ABU1_9RHOB</name>
<evidence type="ECO:0000256" key="1">
    <source>
        <dbReference type="SAM" id="Phobius"/>
    </source>
</evidence>
<organism evidence="2 3">
    <name type="scientific">Acidimangrovimonas pyrenivorans</name>
    <dbReference type="NCBI Taxonomy" id="2030798"/>
    <lineage>
        <taxon>Bacteria</taxon>
        <taxon>Pseudomonadati</taxon>
        <taxon>Pseudomonadota</taxon>
        <taxon>Alphaproteobacteria</taxon>
        <taxon>Rhodobacterales</taxon>
        <taxon>Paracoccaceae</taxon>
        <taxon>Acidimangrovimonas</taxon>
    </lineage>
</organism>
<evidence type="ECO:0000313" key="2">
    <source>
        <dbReference type="EMBL" id="MFC2966501.1"/>
    </source>
</evidence>
<evidence type="ECO:0000313" key="3">
    <source>
        <dbReference type="Proteomes" id="UP001595443"/>
    </source>
</evidence>
<gene>
    <name evidence="2" type="ORF">ACFOES_00190</name>
</gene>
<keyword evidence="1" id="KW-0812">Transmembrane</keyword>
<dbReference type="EMBL" id="JBHRSK010000001">
    <property type="protein sequence ID" value="MFC2966501.1"/>
    <property type="molecule type" value="Genomic_DNA"/>
</dbReference>
<keyword evidence="3" id="KW-1185">Reference proteome</keyword>
<dbReference type="RefSeq" id="WP_377830672.1">
    <property type="nucleotide sequence ID" value="NZ_JBHRSK010000001.1"/>
</dbReference>
<sequence>MSAITVQQMADRVAELMDSRLQVRGKGLAAKLQNGGRNLPRDVRANAEFLVEAATMAKNPKLLPQIDEVRVAEAYNSCLRHLTAISRHDRRKALARSIGANIAFSLLVVFALLITVLVWRGFL</sequence>
<feature type="transmembrane region" description="Helical" evidence="1">
    <location>
        <begin position="98"/>
        <end position="119"/>
    </location>
</feature>
<keyword evidence="1" id="KW-0472">Membrane</keyword>
<protein>
    <submittedName>
        <fullName evidence="2">Uncharacterized protein</fullName>
    </submittedName>
</protein>
<reference evidence="3" key="1">
    <citation type="journal article" date="2019" name="Int. J. Syst. Evol. Microbiol.">
        <title>The Global Catalogue of Microorganisms (GCM) 10K type strain sequencing project: providing services to taxonomists for standard genome sequencing and annotation.</title>
        <authorList>
            <consortium name="The Broad Institute Genomics Platform"/>
            <consortium name="The Broad Institute Genome Sequencing Center for Infectious Disease"/>
            <person name="Wu L."/>
            <person name="Ma J."/>
        </authorList>
    </citation>
    <scope>NUCLEOTIDE SEQUENCE [LARGE SCALE GENOMIC DNA]</scope>
    <source>
        <strain evidence="3">KCTC 62192</strain>
    </source>
</reference>
<proteinExistence type="predicted"/>